<proteinExistence type="predicted"/>
<evidence type="ECO:0000313" key="1">
    <source>
        <dbReference type="EMBL" id="KZV22359.1"/>
    </source>
</evidence>
<dbReference type="AlphaFoldDB" id="A0A2Z7ASH1"/>
<dbReference type="EMBL" id="KV014388">
    <property type="protein sequence ID" value="KZV22359.1"/>
    <property type="molecule type" value="Genomic_DNA"/>
</dbReference>
<name>A0A2Z7ASH1_9LAMI</name>
<reference evidence="1 2" key="1">
    <citation type="journal article" date="2015" name="Proc. Natl. Acad. Sci. U.S.A.">
        <title>The resurrection genome of Boea hygrometrica: A blueprint for survival of dehydration.</title>
        <authorList>
            <person name="Xiao L."/>
            <person name="Yang G."/>
            <person name="Zhang L."/>
            <person name="Yang X."/>
            <person name="Zhao S."/>
            <person name="Ji Z."/>
            <person name="Zhou Q."/>
            <person name="Hu M."/>
            <person name="Wang Y."/>
            <person name="Chen M."/>
            <person name="Xu Y."/>
            <person name="Jin H."/>
            <person name="Xiao X."/>
            <person name="Hu G."/>
            <person name="Bao F."/>
            <person name="Hu Y."/>
            <person name="Wan P."/>
            <person name="Li L."/>
            <person name="Deng X."/>
            <person name="Kuang T."/>
            <person name="Xiang C."/>
            <person name="Zhu J.K."/>
            <person name="Oliver M.J."/>
            <person name="He Y."/>
        </authorList>
    </citation>
    <scope>NUCLEOTIDE SEQUENCE [LARGE SCALE GENOMIC DNA]</scope>
    <source>
        <strain evidence="2">cv. XS01</strain>
    </source>
</reference>
<protein>
    <submittedName>
        <fullName evidence="1">Uncharacterized protein</fullName>
    </submittedName>
</protein>
<gene>
    <name evidence="1" type="ORF">F511_25706</name>
</gene>
<dbReference type="Proteomes" id="UP000250235">
    <property type="component" value="Unassembled WGS sequence"/>
</dbReference>
<keyword evidence="2" id="KW-1185">Reference proteome</keyword>
<accession>A0A2Z7ASH1</accession>
<sequence>MEHTVMAKMFKSLEYKWLKGFMEALGSIYEAAVVEFFTNEKVIAGTIVSFIANRKLELTKDVLAEAFGLHNDQLALTGKFKYKFPATLSRFRTRYFLYSSRDLCEPLLFIEPYFLRLPSNDAVVWSKAGGAEFVSLRAFDWYQFGDLNRRVEGARSSYRVRHLHDFWIYSFPRSFSALEEHCDILSMQMDSDLVIYRTTLVRTFQVVTICRVDKSEPPPLLSISLAAVGLQAPPPPPAAGDFVIGLVPISMTRRLRSCQLGQAF</sequence>
<evidence type="ECO:0000313" key="2">
    <source>
        <dbReference type="Proteomes" id="UP000250235"/>
    </source>
</evidence>
<organism evidence="1 2">
    <name type="scientific">Dorcoceras hygrometricum</name>
    <dbReference type="NCBI Taxonomy" id="472368"/>
    <lineage>
        <taxon>Eukaryota</taxon>
        <taxon>Viridiplantae</taxon>
        <taxon>Streptophyta</taxon>
        <taxon>Embryophyta</taxon>
        <taxon>Tracheophyta</taxon>
        <taxon>Spermatophyta</taxon>
        <taxon>Magnoliopsida</taxon>
        <taxon>eudicotyledons</taxon>
        <taxon>Gunneridae</taxon>
        <taxon>Pentapetalae</taxon>
        <taxon>asterids</taxon>
        <taxon>lamiids</taxon>
        <taxon>Lamiales</taxon>
        <taxon>Gesneriaceae</taxon>
        <taxon>Didymocarpoideae</taxon>
        <taxon>Trichosporeae</taxon>
        <taxon>Loxocarpinae</taxon>
        <taxon>Dorcoceras</taxon>
    </lineage>
</organism>
<dbReference type="OrthoDB" id="1751168at2759"/>